<dbReference type="Gene3D" id="1.10.150.130">
    <property type="match status" value="1"/>
</dbReference>
<dbReference type="PANTHER" id="PTHR30349:SF41">
    <property type="entry name" value="INTEGRASE_RECOMBINASE PROTEIN MJ0367-RELATED"/>
    <property type="match status" value="1"/>
</dbReference>
<dbReference type="Gene3D" id="1.10.443.10">
    <property type="entry name" value="Intergrase catalytic core"/>
    <property type="match status" value="1"/>
</dbReference>
<evidence type="ECO:0000256" key="1">
    <source>
        <dbReference type="ARBA" id="ARBA00008857"/>
    </source>
</evidence>
<gene>
    <name evidence="5" type="ORF">IC231_18805</name>
</gene>
<name>A0ABR8JMY5_9BACT</name>
<sequence>MKPQPRKPQTRNAASTKLRLVNISQKSGLGSIVVQYSHSGKVKWFTTGQRVTSGQWQEAKQEIKAGALDDNTRPKAEQNQTAKANAHIRTVKANLDGIITAYIQAHGEKPSLVTLEAQYNLLKAPEAPAIPDRTNVLEALESFIQNKDVKPNSLKAYTSLRQNLRLYAPAAAWEVETLTIADFEAFQKWLVGREFHNTTVERRVIAMKKFLESHTDKLTFHHRDLKPIYKVKAPKNLIVVTLDTDELKALEALDLSTQPRLERIKTLFLLQCWTGLRFSDVIYLNSTHVHNGVVNTDIDKTGDFSSVPLFPASKRILDSIGPNPITVTNQEYNRVIKDVIRILSEQVPNLQREITQFHQVGNVRVKETKAKWQWITTHTARRTFITMCIEKGVAQHFVMKWSNHSDARSFRKYQNVVQGETAAAQQLIEAFEAS</sequence>
<dbReference type="InterPro" id="IPR011010">
    <property type="entry name" value="DNA_brk_join_enz"/>
</dbReference>
<dbReference type="Proteomes" id="UP000642468">
    <property type="component" value="Unassembled WGS sequence"/>
</dbReference>
<keyword evidence="2" id="KW-0238">DNA-binding</keyword>
<evidence type="ECO:0000256" key="3">
    <source>
        <dbReference type="ARBA" id="ARBA00023172"/>
    </source>
</evidence>
<evidence type="ECO:0000313" key="6">
    <source>
        <dbReference type="Proteomes" id="UP000642468"/>
    </source>
</evidence>
<dbReference type="PROSITE" id="PS51898">
    <property type="entry name" value="TYR_RECOMBINASE"/>
    <property type="match status" value="1"/>
</dbReference>
<comment type="similarity">
    <text evidence="1">Belongs to the 'phage' integrase family.</text>
</comment>
<dbReference type="SUPFAM" id="SSF56349">
    <property type="entry name" value="DNA breaking-rejoining enzymes"/>
    <property type="match status" value="1"/>
</dbReference>
<accession>A0ABR8JMY5</accession>
<dbReference type="PANTHER" id="PTHR30349">
    <property type="entry name" value="PHAGE INTEGRASE-RELATED"/>
    <property type="match status" value="1"/>
</dbReference>
<evidence type="ECO:0000256" key="2">
    <source>
        <dbReference type="ARBA" id="ARBA00023125"/>
    </source>
</evidence>
<reference evidence="5 6" key="1">
    <citation type="submission" date="2020-09" db="EMBL/GenBank/DDBJ databases">
        <authorList>
            <person name="Kim M.K."/>
        </authorList>
    </citation>
    <scope>NUCLEOTIDE SEQUENCE [LARGE SCALE GENOMIC DNA]</scope>
    <source>
        <strain evidence="5 6">BT646</strain>
    </source>
</reference>
<feature type="domain" description="Tyr recombinase" evidence="4">
    <location>
        <begin position="237"/>
        <end position="432"/>
    </location>
</feature>
<comment type="caution">
    <text evidence="5">The sequence shown here is derived from an EMBL/GenBank/DDBJ whole genome shotgun (WGS) entry which is preliminary data.</text>
</comment>
<keyword evidence="6" id="KW-1185">Reference proteome</keyword>
<dbReference type="RefSeq" id="WP_190786031.1">
    <property type="nucleotide sequence ID" value="NZ_JACWZZ010000005.1"/>
</dbReference>
<keyword evidence="3" id="KW-0233">DNA recombination</keyword>
<dbReference type="InterPro" id="IPR002104">
    <property type="entry name" value="Integrase_catalytic"/>
</dbReference>
<dbReference type="EMBL" id="JACWZZ010000005">
    <property type="protein sequence ID" value="MBD2717103.1"/>
    <property type="molecule type" value="Genomic_DNA"/>
</dbReference>
<dbReference type="InterPro" id="IPR050090">
    <property type="entry name" value="Tyrosine_recombinase_XerCD"/>
</dbReference>
<organism evidence="5 6">
    <name type="scientific">Hymenobacter duratus</name>
    <dbReference type="NCBI Taxonomy" id="2771356"/>
    <lineage>
        <taxon>Bacteria</taxon>
        <taxon>Pseudomonadati</taxon>
        <taxon>Bacteroidota</taxon>
        <taxon>Cytophagia</taxon>
        <taxon>Cytophagales</taxon>
        <taxon>Hymenobacteraceae</taxon>
        <taxon>Hymenobacter</taxon>
    </lineage>
</organism>
<proteinExistence type="inferred from homology"/>
<protein>
    <submittedName>
        <fullName evidence="5">Tyrosine-type recombinase/integrase</fullName>
    </submittedName>
</protein>
<evidence type="ECO:0000313" key="5">
    <source>
        <dbReference type="EMBL" id="MBD2717103.1"/>
    </source>
</evidence>
<dbReference type="InterPro" id="IPR010998">
    <property type="entry name" value="Integrase_recombinase_N"/>
</dbReference>
<evidence type="ECO:0000259" key="4">
    <source>
        <dbReference type="PROSITE" id="PS51898"/>
    </source>
</evidence>
<dbReference type="InterPro" id="IPR013762">
    <property type="entry name" value="Integrase-like_cat_sf"/>
</dbReference>
<dbReference type="Pfam" id="PF00589">
    <property type="entry name" value="Phage_integrase"/>
    <property type="match status" value="1"/>
</dbReference>